<keyword evidence="2" id="KW-1185">Reference proteome</keyword>
<name>A0A2V1E6I6_9PLEO</name>
<sequence>MPRNIHLLVYNSPIFPAHWALWIPSTAKPDVGKIINAEGDAANGFEIAFERNFDLAASGRRHQVILLGQVLDEHVVDVEGDGSQSTDTTARDYMEQVALSVPAPGPSLISVSSQGPRQRVAIQNCQTWLREFVAALVQKGAMDQSALQILDGAPKN</sequence>
<organism evidence="1 2">
    <name type="scientific">Periconia macrospinosa</name>
    <dbReference type="NCBI Taxonomy" id="97972"/>
    <lineage>
        <taxon>Eukaryota</taxon>
        <taxon>Fungi</taxon>
        <taxon>Dikarya</taxon>
        <taxon>Ascomycota</taxon>
        <taxon>Pezizomycotina</taxon>
        <taxon>Dothideomycetes</taxon>
        <taxon>Pleosporomycetidae</taxon>
        <taxon>Pleosporales</taxon>
        <taxon>Massarineae</taxon>
        <taxon>Periconiaceae</taxon>
        <taxon>Periconia</taxon>
    </lineage>
</organism>
<accession>A0A2V1E6I6</accession>
<evidence type="ECO:0000313" key="1">
    <source>
        <dbReference type="EMBL" id="PVI04890.1"/>
    </source>
</evidence>
<gene>
    <name evidence="1" type="ORF">DM02DRAFT_725567</name>
</gene>
<dbReference type="AlphaFoldDB" id="A0A2V1E6I6"/>
<proteinExistence type="predicted"/>
<evidence type="ECO:0000313" key="2">
    <source>
        <dbReference type="Proteomes" id="UP000244855"/>
    </source>
</evidence>
<dbReference type="InterPro" id="IPR046670">
    <property type="entry name" value="DUF6540"/>
</dbReference>
<dbReference type="OrthoDB" id="2999773at2759"/>
<dbReference type="STRING" id="97972.A0A2V1E6I6"/>
<dbReference type="Pfam" id="PF20174">
    <property type="entry name" value="DUF6540"/>
    <property type="match status" value="1"/>
</dbReference>
<protein>
    <submittedName>
        <fullName evidence="1">Uncharacterized protein</fullName>
    </submittedName>
</protein>
<reference evidence="1 2" key="1">
    <citation type="journal article" date="2018" name="Sci. Rep.">
        <title>Comparative genomics provides insights into the lifestyle and reveals functional heterogeneity of dark septate endophytic fungi.</title>
        <authorList>
            <person name="Knapp D.G."/>
            <person name="Nemeth J.B."/>
            <person name="Barry K."/>
            <person name="Hainaut M."/>
            <person name="Henrissat B."/>
            <person name="Johnson J."/>
            <person name="Kuo A."/>
            <person name="Lim J.H.P."/>
            <person name="Lipzen A."/>
            <person name="Nolan M."/>
            <person name="Ohm R.A."/>
            <person name="Tamas L."/>
            <person name="Grigoriev I.V."/>
            <person name="Spatafora J.W."/>
            <person name="Nagy L.G."/>
            <person name="Kovacs G.M."/>
        </authorList>
    </citation>
    <scope>NUCLEOTIDE SEQUENCE [LARGE SCALE GENOMIC DNA]</scope>
    <source>
        <strain evidence="1 2">DSE2036</strain>
    </source>
</reference>
<dbReference type="EMBL" id="KZ805318">
    <property type="protein sequence ID" value="PVI04890.1"/>
    <property type="molecule type" value="Genomic_DNA"/>
</dbReference>
<dbReference type="Proteomes" id="UP000244855">
    <property type="component" value="Unassembled WGS sequence"/>
</dbReference>